<protein>
    <submittedName>
        <fullName evidence="1">Uncharacterized protein</fullName>
    </submittedName>
</protein>
<dbReference type="Proteomes" id="UP001145114">
    <property type="component" value="Unassembled WGS sequence"/>
</dbReference>
<accession>A0ACC1HFR1</accession>
<dbReference type="EMBL" id="JAMZIH010005323">
    <property type="protein sequence ID" value="KAJ1675404.1"/>
    <property type="molecule type" value="Genomic_DNA"/>
</dbReference>
<reference evidence="1" key="1">
    <citation type="submission" date="2022-06" db="EMBL/GenBank/DDBJ databases">
        <title>Phylogenomic reconstructions and comparative analyses of Kickxellomycotina fungi.</title>
        <authorList>
            <person name="Reynolds N.K."/>
            <person name="Stajich J.E."/>
            <person name="Barry K."/>
            <person name="Grigoriev I.V."/>
            <person name="Crous P."/>
            <person name="Smith M.E."/>
        </authorList>
    </citation>
    <scope>NUCLEOTIDE SEQUENCE</scope>
    <source>
        <strain evidence="1">RSA 2271</strain>
    </source>
</reference>
<comment type="caution">
    <text evidence="1">The sequence shown here is derived from an EMBL/GenBank/DDBJ whole genome shotgun (WGS) entry which is preliminary data.</text>
</comment>
<name>A0ACC1HFR1_9FUNG</name>
<keyword evidence="2" id="KW-1185">Reference proteome</keyword>
<organism evidence="1 2">
    <name type="scientific">Spiromyces aspiralis</name>
    <dbReference type="NCBI Taxonomy" id="68401"/>
    <lineage>
        <taxon>Eukaryota</taxon>
        <taxon>Fungi</taxon>
        <taxon>Fungi incertae sedis</taxon>
        <taxon>Zoopagomycota</taxon>
        <taxon>Kickxellomycotina</taxon>
        <taxon>Kickxellomycetes</taxon>
        <taxon>Kickxellales</taxon>
        <taxon>Kickxellaceae</taxon>
        <taxon>Spiromyces</taxon>
    </lineage>
</organism>
<evidence type="ECO:0000313" key="2">
    <source>
        <dbReference type="Proteomes" id="UP001145114"/>
    </source>
</evidence>
<sequence length="977" mass="106329">MARNGKHKSKELPRLGANTKAASAPGVSNAQNSPIEDRLFGAAEGGTNDIPGFFTRHRALTVLAAWASMYFLDKLDVLPIELFFFTFFSASLFANTFGVSAVVFYTLATAISAISVAVMHFVPYVATSFLSSVVVYSFLTWELHGLDSVGIAMTAAMALGRLATPWCSLVPSAVRRLIAAYCTTFGAFWLAYKNISQVPSCIDILCGLFGIVPPAPPRVTISQVTDTSVCLMWDAGEPSGVSKSSLSHAGGLVERYEVEVNNRIVGGCGCFERSLLISGLEPGSLHRFRLWSISTDGCRSPSDPTLVRTNSRAEASVDNGDDSIPTSPNTDRLIVKAGMPLKELQSLREEIEAISRSAAEAETAAEVIQARVDEKRDLVQQQLHELREKKRTIEEKQASQKQVIQELKDEKRAVEQQRSSLEQEVRAVSLQKKKRLSDAKRRESRRAKRSADLDKLKQEIQKEGAEFQRCKGSLDNAIESAKQEISEMRGRLIEASKEKRELEEQVEHKRKTLEDQRAKSAQLEEKMRRLLKEKRKSLDAPRPAPAVLMDSSKPLRQATTPITSSELATARPGRRSPAHGVGSGDWARRLENRKSFDMIPRQLCKDLGPSGLSQTSVGGGAVYAPLLPQQALLRQKQNHRDTLYRQKPGPNSHPALPYSRTAGDGLSALTAVASPSLLSQSYHQTAVVDVQQQQQPLALGKAASYGTSVPSVPVVNPSPLGAGVTAFSGAPHINNAQSAREGGIPSVVAAPRFSPLPVPQRVTLMQSMVGPSAVSATPAMSAAASTSSRSSMLSVIPRSPSTAESSAFSILKDTDLAYPTPDRSRFSWGASPLREESSISTTSVDFTRLVGRRSVSPHKPFGEDTFESSRPQLTMSRFHTYFVQSKHSPPDGGLAAGRYGMPPGLDNHAQAASKQIQQHLDGNLEEQHQHQQRQQSALEMTTGILSPPSHSEDDLRLVHHCQSSDRAMEAAHCDLDA</sequence>
<proteinExistence type="predicted"/>
<gene>
    <name evidence="1" type="ORF">EV182_001340</name>
</gene>
<evidence type="ECO:0000313" key="1">
    <source>
        <dbReference type="EMBL" id="KAJ1675404.1"/>
    </source>
</evidence>